<comment type="caution">
    <text evidence="1">The sequence shown here is derived from an EMBL/GenBank/DDBJ whole genome shotgun (WGS) entry which is preliminary data.</text>
</comment>
<evidence type="ECO:0000313" key="2">
    <source>
        <dbReference type="Proteomes" id="UP001180724"/>
    </source>
</evidence>
<evidence type="ECO:0000313" key="1">
    <source>
        <dbReference type="EMBL" id="MDT0616120.1"/>
    </source>
</evidence>
<organism evidence="1 2">
    <name type="scientific">Streptomyces lancefieldiae</name>
    <dbReference type="NCBI Taxonomy" id="3075520"/>
    <lineage>
        <taxon>Bacteria</taxon>
        <taxon>Bacillati</taxon>
        <taxon>Actinomycetota</taxon>
        <taxon>Actinomycetes</taxon>
        <taxon>Kitasatosporales</taxon>
        <taxon>Streptomycetaceae</taxon>
        <taxon>Streptomyces</taxon>
    </lineage>
</organism>
<accession>A0ABU3B0Z5</accession>
<sequence length="42" mass="4315">MLSLAGRLSEVLTASPGTARIDIHIGNPTFASGHATVTIKLP</sequence>
<reference evidence="1" key="1">
    <citation type="submission" date="2024-05" db="EMBL/GenBank/DDBJ databases">
        <title>30 novel species of actinomycetes from the DSMZ collection.</title>
        <authorList>
            <person name="Nouioui I."/>
        </authorList>
    </citation>
    <scope>NUCLEOTIDE SEQUENCE</scope>
    <source>
        <strain evidence="1">DSM 40712</strain>
    </source>
</reference>
<protein>
    <submittedName>
        <fullName evidence="1">Uncharacterized protein</fullName>
    </submittedName>
</protein>
<dbReference type="EMBL" id="JAVRFH010000098">
    <property type="protein sequence ID" value="MDT0616120.1"/>
    <property type="molecule type" value="Genomic_DNA"/>
</dbReference>
<proteinExistence type="predicted"/>
<keyword evidence="2" id="KW-1185">Reference proteome</keyword>
<dbReference type="RefSeq" id="WP_311585259.1">
    <property type="nucleotide sequence ID" value="NZ_JAVRFH010000098.1"/>
</dbReference>
<name>A0ABU3B0Z5_9ACTN</name>
<dbReference type="Proteomes" id="UP001180724">
    <property type="component" value="Unassembled WGS sequence"/>
</dbReference>
<gene>
    <name evidence="1" type="ORF">RM812_39120</name>
</gene>